<keyword evidence="8" id="KW-1185">Reference proteome</keyword>
<comment type="subcellular location">
    <subcellularLocation>
        <location evidence="1">Membrane</location>
        <topology evidence="1">Multi-pass membrane protein</topology>
    </subcellularLocation>
</comment>
<dbReference type="InterPro" id="IPR011701">
    <property type="entry name" value="MFS"/>
</dbReference>
<dbReference type="EMBL" id="JAODUO010000077">
    <property type="protein sequence ID" value="KAK2190521.1"/>
    <property type="molecule type" value="Genomic_DNA"/>
</dbReference>
<evidence type="ECO:0000256" key="1">
    <source>
        <dbReference type="ARBA" id="ARBA00004141"/>
    </source>
</evidence>
<comment type="caution">
    <text evidence="7">The sequence shown here is derived from an EMBL/GenBank/DDBJ whole genome shotgun (WGS) entry which is preliminary data.</text>
</comment>
<dbReference type="PANTHER" id="PTHR10924:SF4">
    <property type="entry name" value="GH15861P"/>
    <property type="match status" value="1"/>
</dbReference>
<dbReference type="PANTHER" id="PTHR10924">
    <property type="entry name" value="MAJOR FACILITATOR SUPERFAMILY PROTEIN-RELATED"/>
    <property type="match status" value="1"/>
</dbReference>
<feature type="transmembrane region" description="Helical" evidence="5">
    <location>
        <begin position="300"/>
        <end position="317"/>
    </location>
</feature>
<feature type="transmembrane region" description="Helical" evidence="5">
    <location>
        <begin position="74"/>
        <end position="93"/>
    </location>
</feature>
<reference evidence="7" key="1">
    <citation type="journal article" date="2023" name="Mol. Biol. Evol.">
        <title>Third-Generation Sequencing Reveals the Adaptive Role of the Epigenome in Three Deep-Sea Polychaetes.</title>
        <authorList>
            <person name="Perez M."/>
            <person name="Aroh O."/>
            <person name="Sun Y."/>
            <person name="Lan Y."/>
            <person name="Juniper S.K."/>
            <person name="Young C.R."/>
            <person name="Angers B."/>
            <person name="Qian P.Y."/>
        </authorList>
    </citation>
    <scope>NUCLEOTIDE SEQUENCE</scope>
    <source>
        <strain evidence="7">R07B-5</strain>
    </source>
</reference>
<sequence>MVGLFACCSAINAYQWIHLNIIGNIINRYYNESLPGTPYQQQLAIHWLSMVYMLAYIPLILPATWLLDRHGLRVVTILATLLNALGAWVKCVAVNPGSFFILMAGQTICAVAQIFVLGIPARLAAVWFGPDEVSTATSIGVFGNQIGVALGFLLPTEIVHNDDDLTVVGYNLSIMLYSTAVISTVFFVIVVLVFRKEPPAPPSPAQAALLEAVTHEDYRGSLHRLFSHRGFIILLVTYGINTGSYYAIGTLLNAVVLEYFPGEEVHAGGIGLTLVLSGVFGSIVAGIWLDRTKLFKTTTLVIYLLSFLGMTLFTFILNVRKIALVYFCSGLLGFFMTGYLPVGFEFAAEITYPESEGTSSGLLNASAQVS</sequence>
<feature type="transmembrane region" description="Helical" evidence="5">
    <location>
        <begin position="99"/>
        <end position="121"/>
    </location>
</feature>
<keyword evidence="4 5" id="KW-0472">Membrane</keyword>
<dbReference type="InterPro" id="IPR020846">
    <property type="entry name" value="MFS_dom"/>
</dbReference>
<evidence type="ECO:0000256" key="3">
    <source>
        <dbReference type="ARBA" id="ARBA00022989"/>
    </source>
</evidence>
<evidence type="ECO:0000256" key="5">
    <source>
        <dbReference type="SAM" id="Phobius"/>
    </source>
</evidence>
<dbReference type="Gene3D" id="1.20.1250.20">
    <property type="entry name" value="MFS general substrate transporter like domains"/>
    <property type="match status" value="1"/>
</dbReference>
<dbReference type="PROSITE" id="PS50850">
    <property type="entry name" value="MFS"/>
    <property type="match status" value="1"/>
</dbReference>
<evidence type="ECO:0000313" key="8">
    <source>
        <dbReference type="Proteomes" id="UP001209878"/>
    </source>
</evidence>
<feature type="transmembrane region" description="Helical" evidence="5">
    <location>
        <begin position="268"/>
        <end position="288"/>
    </location>
</feature>
<dbReference type="AlphaFoldDB" id="A0AAD9P9P7"/>
<dbReference type="SUPFAM" id="SSF103473">
    <property type="entry name" value="MFS general substrate transporter"/>
    <property type="match status" value="1"/>
</dbReference>
<dbReference type="GO" id="GO:0020037">
    <property type="term" value="F:heme binding"/>
    <property type="evidence" value="ECO:0007669"/>
    <property type="project" value="TreeGrafter"/>
</dbReference>
<name>A0AAD9P9P7_RIDPI</name>
<dbReference type="Pfam" id="PF07690">
    <property type="entry name" value="MFS_1"/>
    <property type="match status" value="1"/>
</dbReference>
<keyword evidence="2 5" id="KW-0812">Transmembrane</keyword>
<feature type="transmembrane region" description="Helical" evidence="5">
    <location>
        <begin position="174"/>
        <end position="194"/>
    </location>
</feature>
<feature type="transmembrane region" description="Helical" evidence="5">
    <location>
        <begin position="231"/>
        <end position="248"/>
    </location>
</feature>
<keyword evidence="3 5" id="KW-1133">Transmembrane helix</keyword>
<evidence type="ECO:0000256" key="4">
    <source>
        <dbReference type="ARBA" id="ARBA00023136"/>
    </source>
</evidence>
<gene>
    <name evidence="7" type="ORF">NP493_77g02000</name>
</gene>
<feature type="transmembrane region" description="Helical" evidence="5">
    <location>
        <begin position="323"/>
        <end position="342"/>
    </location>
</feature>
<feature type="transmembrane region" description="Helical" evidence="5">
    <location>
        <begin position="44"/>
        <end position="67"/>
    </location>
</feature>
<evidence type="ECO:0000259" key="6">
    <source>
        <dbReference type="PROSITE" id="PS50850"/>
    </source>
</evidence>
<evidence type="ECO:0000256" key="2">
    <source>
        <dbReference type="ARBA" id="ARBA00022692"/>
    </source>
</evidence>
<accession>A0AAD9P9P7</accession>
<dbReference type="GO" id="GO:0015232">
    <property type="term" value="F:heme transmembrane transporter activity"/>
    <property type="evidence" value="ECO:0007669"/>
    <property type="project" value="TreeGrafter"/>
</dbReference>
<dbReference type="Proteomes" id="UP001209878">
    <property type="component" value="Unassembled WGS sequence"/>
</dbReference>
<proteinExistence type="predicted"/>
<protein>
    <recommendedName>
        <fullName evidence="6">Major facilitator superfamily (MFS) profile domain-containing protein</fullName>
    </recommendedName>
</protein>
<feature type="domain" description="Major facilitator superfamily (MFS) profile" evidence="6">
    <location>
        <begin position="1"/>
        <end position="370"/>
    </location>
</feature>
<dbReference type="GO" id="GO:0016020">
    <property type="term" value="C:membrane"/>
    <property type="evidence" value="ECO:0007669"/>
    <property type="project" value="UniProtKB-SubCell"/>
</dbReference>
<evidence type="ECO:0000313" key="7">
    <source>
        <dbReference type="EMBL" id="KAK2190521.1"/>
    </source>
</evidence>
<organism evidence="7 8">
    <name type="scientific">Ridgeia piscesae</name>
    <name type="common">Tubeworm</name>
    <dbReference type="NCBI Taxonomy" id="27915"/>
    <lineage>
        <taxon>Eukaryota</taxon>
        <taxon>Metazoa</taxon>
        <taxon>Spiralia</taxon>
        <taxon>Lophotrochozoa</taxon>
        <taxon>Annelida</taxon>
        <taxon>Polychaeta</taxon>
        <taxon>Sedentaria</taxon>
        <taxon>Canalipalpata</taxon>
        <taxon>Sabellida</taxon>
        <taxon>Siboglinidae</taxon>
        <taxon>Ridgeia</taxon>
    </lineage>
</organism>
<dbReference type="InterPro" id="IPR036259">
    <property type="entry name" value="MFS_trans_sf"/>
</dbReference>
<dbReference type="GO" id="GO:0097037">
    <property type="term" value="P:heme export"/>
    <property type="evidence" value="ECO:0007669"/>
    <property type="project" value="TreeGrafter"/>
</dbReference>
<dbReference type="InterPro" id="IPR049680">
    <property type="entry name" value="FLVCR1-2_SLC49-like"/>
</dbReference>